<sequence length="232" mass="26350">MAEESSFFNSVNGDRQYDMEQFALYFKQFLSNGLYHTNSVPALLVQLDSGMSTLLEPGSAYIEGFMYRNTEEIQFTHDPADVTNPRVDRIVLRLDKNLNARHIKAFIKKGTPGTIPIPPSLQRDEMIYEISLAQVKIDAGKSQVTSVVDERLDPAVAGLVSSLITVPTEQFVEEWNRWMVDMNLKKDNYQREWESWFQGIQVQNPAMGGITFFTGKSAPSTPSLNDRWLDTT</sequence>
<proteinExistence type="predicted"/>
<evidence type="ECO:0000313" key="2">
    <source>
        <dbReference type="Proteomes" id="UP000322139"/>
    </source>
</evidence>
<dbReference type="EMBL" id="VTER01000003">
    <property type="protein sequence ID" value="TYS50083.1"/>
    <property type="molecule type" value="Genomic_DNA"/>
</dbReference>
<organism evidence="1 2">
    <name type="scientific">Bacillus infantis</name>
    <dbReference type="NCBI Taxonomy" id="324767"/>
    <lineage>
        <taxon>Bacteria</taxon>
        <taxon>Bacillati</taxon>
        <taxon>Bacillota</taxon>
        <taxon>Bacilli</taxon>
        <taxon>Bacillales</taxon>
        <taxon>Bacillaceae</taxon>
        <taxon>Bacillus</taxon>
    </lineage>
</organism>
<protein>
    <submittedName>
        <fullName evidence="1">Uncharacterized protein</fullName>
    </submittedName>
</protein>
<comment type="caution">
    <text evidence="1">The sequence shown here is derived from an EMBL/GenBank/DDBJ whole genome shotgun (WGS) entry which is preliminary data.</text>
</comment>
<gene>
    <name evidence="1" type="ORF">FZD51_05885</name>
</gene>
<evidence type="ECO:0000313" key="1">
    <source>
        <dbReference type="EMBL" id="TYS50083.1"/>
    </source>
</evidence>
<name>A0A5D4RF43_9BACI</name>
<dbReference type="RefSeq" id="WP_148973912.1">
    <property type="nucleotide sequence ID" value="NZ_VTER01000003.1"/>
</dbReference>
<dbReference type="AlphaFoldDB" id="A0A5D4RF43"/>
<reference evidence="1 2" key="1">
    <citation type="submission" date="2019-08" db="EMBL/GenBank/DDBJ databases">
        <title>Bacillus genomes from the desert of Cuatro Cienegas, Coahuila.</title>
        <authorList>
            <person name="Olmedo-Alvarez G."/>
        </authorList>
    </citation>
    <scope>NUCLEOTIDE SEQUENCE [LARGE SCALE GENOMIC DNA]</scope>
    <source>
        <strain evidence="1 2">CH446_14T</strain>
    </source>
</reference>
<accession>A0A5D4RF43</accession>
<dbReference type="Proteomes" id="UP000322139">
    <property type="component" value="Unassembled WGS sequence"/>
</dbReference>